<dbReference type="Pfam" id="PF01810">
    <property type="entry name" value="LysE"/>
    <property type="match status" value="1"/>
</dbReference>
<keyword evidence="3 6" id="KW-0812">Transmembrane</keyword>
<dbReference type="PANTHER" id="PTHR30086">
    <property type="entry name" value="ARGININE EXPORTER PROTEIN ARGO"/>
    <property type="match status" value="1"/>
</dbReference>
<feature type="transmembrane region" description="Helical" evidence="6">
    <location>
        <begin position="6"/>
        <end position="28"/>
    </location>
</feature>
<feature type="transmembrane region" description="Helical" evidence="6">
    <location>
        <begin position="156"/>
        <end position="181"/>
    </location>
</feature>
<dbReference type="RefSeq" id="WP_344239735.1">
    <property type="nucleotide sequence ID" value="NZ_BAAAPH010000027.1"/>
</dbReference>
<sequence>MDISVVLGFVIAVFLVSVVPGPDMLFIVANAAAGGRRTGVVAAAGMSTGLAFHSVAAALGLGALIQAAPQVLNGVRIAGAAFLLYLAYLTWQASRTQVGTPADAPELPRRTLRRTYLMATLTNLANPKVILFYLAFVPQFISTGAGSWPATLQFLVLGAIFILVGFPVDASAALLAGSLAERLFRSGSRVRRRLERVTAAIFAGLAVRLAVDVH</sequence>
<evidence type="ECO:0000256" key="3">
    <source>
        <dbReference type="ARBA" id="ARBA00022692"/>
    </source>
</evidence>
<comment type="subcellular location">
    <subcellularLocation>
        <location evidence="1">Cell membrane</location>
        <topology evidence="1">Multi-pass membrane protein</topology>
    </subcellularLocation>
</comment>
<evidence type="ECO:0000256" key="6">
    <source>
        <dbReference type="SAM" id="Phobius"/>
    </source>
</evidence>
<dbReference type="PIRSF" id="PIRSF006324">
    <property type="entry name" value="LeuE"/>
    <property type="match status" value="1"/>
</dbReference>
<name>A0ABP4Q300_9ACTN</name>
<gene>
    <name evidence="7" type="ORF">GCM10009804_64980</name>
</gene>
<dbReference type="PANTHER" id="PTHR30086:SF20">
    <property type="entry name" value="ARGININE EXPORTER PROTEIN ARGO-RELATED"/>
    <property type="match status" value="1"/>
</dbReference>
<organism evidence="7 8">
    <name type="scientific">Kribbella hippodromi</name>
    <dbReference type="NCBI Taxonomy" id="434347"/>
    <lineage>
        <taxon>Bacteria</taxon>
        <taxon>Bacillati</taxon>
        <taxon>Actinomycetota</taxon>
        <taxon>Actinomycetes</taxon>
        <taxon>Propionibacteriales</taxon>
        <taxon>Kribbellaceae</taxon>
        <taxon>Kribbella</taxon>
    </lineage>
</organism>
<evidence type="ECO:0000313" key="7">
    <source>
        <dbReference type="EMBL" id="GAA1599348.1"/>
    </source>
</evidence>
<evidence type="ECO:0000313" key="8">
    <source>
        <dbReference type="Proteomes" id="UP001501705"/>
    </source>
</evidence>
<dbReference type="Proteomes" id="UP001501705">
    <property type="component" value="Unassembled WGS sequence"/>
</dbReference>
<proteinExistence type="predicted"/>
<feature type="transmembrane region" description="Helical" evidence="6">
    <location>
        <begin position="116"/>
        <end position="136"/>
    </location>
</feature>
<evidence type="ECO:0000256" key="4">
    <source>
        <dbReference type="ARBA" id="ARBA00022989"/>
    </source>
</evidence>
<feature type="transmembrane region" description="Helical" evidence="6">
    <location>
        <begin position="193"/>
        <end position="211"/>
    </location>
</feature>
<feature type="transmembrane region" description="Helical" evidence="6">
    <location>
        <begin position="71"/>
        <end position="91"/>
    </location>
</feature>
<evidence type="ECO:0000256" key="5">
    <source>
        <dbReference type="ARBA" id="ARBA00023136"/>
    </source>
</evidence>
<keyword evidence="2" id="KW-1003">Cell membrane</keyword>
<dbReference type="InterPro" id="IPR001123">
    <property type="entry name" value="LeuE-type"/>
</dbReference>
<evidence type="ECO:0000256" key="2">
    <source>
        <dbReference type="ARBA" id="ARBA00022475"/>
    </source>
</evidence>
<keyword evidence="8" id="KW-1185">Reference proteome</keyword>
<keyword evidence="5 6" id="KW-0472">Membrane</keyword>
<protein>
    <submittedName>
        <fullName evidence="7">LysE family translocator</fullName>
    </submittedName>
</protein>
<keyword evidence="4 6" id="KW-1133">Transmembrane helix</keyword>
<evidence type="ECO:0000256" key="1">
    <source>
        <dbReference type="ARBA" id="ARBA00004651"/>
    </source>
</evidence>
<comment type="caution">
    <text evidence="7">The sequence shown here is derived from an EMBL/GenBank/DDBJ whole genome shotgun (WGS) entry which is preliminary data.</text>
</comment>
<reference evidence="8" key="1">
    <citation type="journal article" date="2019" name="Int. J. Syst. Evol. Microbiol.">
        <title>The Global Catalogue of Microorganisms (GCM) 10K type strain sequencing project: providing services to taxonomists for standard genome sequencing and annotation.</title>
        <authorList>
            <consortium name="The Broad Institute Genomics Platform"/>
            <consortium name="The Broad Institute Genome Sequencing Center for Infectious Disease"/>
            <person name="Wu L."/>
            <person name="Ma J."/>
        </authorList>
    </citation>
    <scope>NUCLEOTIDE SEQUENCE [LARGE SCALE GENOMIC DNA]</scope>
    <source>
        <strain evidence="8">JCM 15572</strain>
    </source>
</reference>
<accession>A0ABP4Q300</accession>
<dbReference type="EMBL" id="BAAAPH010000027">
    <property type="protein sequence ID" value="GAA1599348.1"/>
    <property type="molecule type" value="Genomic_DNA"/>
</dbReference>
<feature type="transmembrane region" description="Helical" evidence="6">
    <location>
        <begin position="40"/>
        <end position="65"/>
    </location>
</feature>